<evidence type="ECO:0000313" key="1">
    <source>
        <dbReference type="EMBL" id="EDM12607.1"/>
    </source>
</evidence>
<dbReference type="Proteomes" id="UP000234681">
    <property type="component" value="Chromosome 1"/>
</dbReference>
<reference evidence="2" key="1">
    <citation type="submission" date="2005-09" db="EMBL/GenBank/DDBJ databases">
        <authorList>
            <person name="Mural R.J."/>
            <person name="Li P.W."/>
            <person name="Adams M.D."/>
            <person name="Amanatides P.G."/>
            <person name="Baden-Tillson H."/>
            <person name="Barnstead M."/>
            <person name="Chin S.H."/>
            <person name="Dew I."/>
            <person name="Evans C.A."/>
            <person name="Ferriera S."/>
            <person name="Flanigan M."/>
            <person name="Fosler C."/>
            <person name="Glodek A."/>
            <person name="Gu Z."/>
            <person name="Holt R.A."/>
            <person name="Jennings D."/>
            <person name="Kraft C.L."/>
            <person name="Lu F."/>
            <person name="Nguyen T."/>
            <person name="Nusskern D.R."/>
            <person name="Pfannkoch C.M."/>
            <person name="Sitter C."/>
            <person name="Sutton G.G."/>
            <person name="Venter J.C."/>
            <person name="Wang Z."/>
            <person name="Woodage T."/>
            <person name="Zheng X.H."/>
            <person name="Zhong F."/>
        </authorList>
    </citation>
    <scope>NUCLEOTIDE SEQUENCE [LARGE SCALE GENOMIC DNA]</scope>
    <source>
        <strain>BN</strain>
        <strain evidence="2">Sprague-Dawley</strain>
    </source>
</reference>
<name>A6HZH6_RAT</name>
<organism evidence="1 2">
    <name type="scientific">Rattus norvegicus</name>
    <name type="common">Rat</name>
    <dbReference type="NCBI Taxonomy" id="10116"/>
    <lineage>
        <taxon>Eukaryota</taxon>
        <taxon>Metazoa</taxon>
        <taxon>Chordata</taxon>
        <taxon>Craniata</taxon>
        <taxon>Vertebrata</taxon>
        <taxon>Euteleostomi</taxon>
        <taxon>Mammalia</taxon>
        <taxon>Eutheria</taxon>
        <taxon>Euarchontoglires</taxon>
        <taxon>Glires</taxon>
        <taxon>Rodentia</taxon>
        <taxon>Myomorpha</taxon>
        <taxon>Muroidea</taxon>
        <taxon>Muridae</taxon>
        <taxon>Murinae</taxon>
        <taxon>Rattus</taxon>
    </lineage>
</organism>
<evidence type="ECO:0000313" key="2">
    <source>
        <dbReference type="Proteomes" id="UP000234681"/>
    </source>
</evidence>
<gene>
    <name evidence="1" type="ORF">rCG_47389</name>
</gene>
<accession>A6HZH6</accession>
<protein>
    <submittedName>
        <fullName evidence="1">RCG47389</fullName>
    </submittedName>
</protein>
<sequence length="69" mass="7856">MVTEDTFNLLQRTRCFSKLSTYELWISNWVLLSTAFLICSLKPATQGLDLPLLAAMSSTNKSVLFTRLR</sequence>
<dbReference type="AlphaFoldDB" id="A6HZH6"/>
<proteinExistence type="predicted"/>
<dbReference type="EMBL" id="CH473953">
    <property type="protein sequence ID" value="EDM12607.1"/>
    <property type="molecule type" value="Genomic_DNA"/>
</dbReference>